<comment type="caution">
    <text evidence="1">The sequence shown here is derived from an EMBL/GenBank/DDBJ whole genome shotgun (WGS) entry which is preliminary data.</text>
</comment>
<evidence type="ECO:0000313" key="1">
    <source>
        <dbReference type="EMBL" id="TYS18050.1"/>
    </source>
</evidence>
<name>A0A5D4NVT1_9BACI</name>
<dbReference type="RefSeq" id="WP_148939443.1">
    <property type="nucleotide sequence ID" value="NZ_VTEI01000003.1"/>
</dbReference>
<dbReference type="Proteomes" id="UP000322267">
    <property type="component" value="Unassembled WGS sequence"/>
</dbReference>
<sequence>MALKKVRRPVKNGPNEDNIQTLKQVEMKLIENGEEGNSMNYLNTGSGSNLTAESTSLSNNSIQQSTAMERVFTFGDDFVSMKRIAKIAEGIYDFRIDDIGVKENVETQYGTKDQYVITFSLGNPSTNEITTLTLPYNISSNHQSALMEFLGAFKDVFRGKKITMRYLVGMTGQARVYHVVSEAGNVYEKIEILDVEKPNT</sequence>
<dbReference type="EMBL" id="VTEI01000003">
    <property type="protein sequence ID" value="TYS18050.1"/>
    <property type="molecule type" value="Genomic_DNA"/>
</dbReference>
<accession>A0A5D4NVT1</accession>
<proteinExistence type="predicted"/>
<dbReference type="AlphaFoldDB" id="A0A5D4NVT1"/>
<protein>
    <submittedName>
        <fullName evidence="1">Uncharacterized protein</fullName>
    </submittedName>
</protein>
<evidence type="ECO:0000313" key="2">
    <source>
        <dbReference type="Proteomes" id="UP000322267"/>
    </source>
</evidence>
<organism evidence="1 2">
    <name type="scientific">Rossellomorea vietnamensis</name>
    <dbReference type="NCBI Taxonomy" id="218284"/>
    <lineage>
        <taxon>Bacteria</taxon>
        <taxon>Bacillati</taxon>
        <taxon>Bacillota</taxon>
        <taxon>Bacilli</taxon>
        <taxon>Bacillales</taxon>
        <taxon>Bacillaceae</taxon>
        <taxon>Rossellomorea</taxon>
    </lineage>
</organism>
<gene>
    <name evidence="1" type="ORF">FZC78_09490</name>
</gene>
<dbReference type="OrthoDB" id="2861504at2"/>
<reference evidence="1 2" key="1">
    <citation type="submission" date="2019-08" db="EMBL/GenBank/DDBJ databases">
        <title>Bacillus genomes from the desert of Cuatro Cienegas, Coahuila.</title>
        <authorList>
            <person name="Olmedo-Alvarez G."/>
        </authorList>
    </citation>
    <scope>NUCLEOTIDE SEQUENCE [LARGE SCALE GENOMIC DNA]</scope>
    <source>
        <strain evidence="1 2">CH34_1T</strain>
    </source>
</reference>